<dbReference type="InterPro" id="IPR041698">
    <property type="entry name" value="Methyltransf_25"/>
</dbReference>
<feature type="domain" description="Methyltransferase" evidence="3">
    <location>
        <begin position="43"/>
        <end position="132"/>
    </location>
</feature>
<dbReference type="Proteomes" id="UP001061862">
    <property type="component" value="Chromosome"/>
</dbReference>
<reference evidence="4 5" key="1">
    <citation type="submission" date="2022-09" db="EMBL/GenBank/DDBJ databases">
        <title>Interaction between co-microsymbionts with complementary sets of symbiotic genes in legume-rhizobium systems.</title>
        <authorList>
            <person name="Safronova V."/>
            <person name="Sazanova A."/>
            <person name="Afonin A."/>
            <person name="Chirak E."/>
        </authorList>
    </citation>
    <scope>NUCLEOTIDE SEQUENCE [LARGE SCALE GENOMIC DNA]</scope>
    <source>
        <strain evidence="4 5">A18/4-1</strain>
    </source>
</reference>
<evidence type="ECO:0000313" key="4">
    <source>
        <dbReference type="EMBL" id="UXN71849.1"/>
    </source>
</evidence>
<evidence type="ECO:0000256" key="1">
    <source>
        <dbReference type="ARBA" id="ARBA00022603"/>
    </source>
</evidence>
<dbReference type="GO" id="GO:0008168">
    <property type="term" value="F:methyltransferase activity"/>
    <property type="evidence" value="ECO:0007669"/>
    <property type="project" value="UniProtKB-KW"/>
</dbReference>
<dbReference type="Pfam" id="PF13649">
    <property type="entry name" value="Methyltransf_25"/>
    <property type="match status" value="1"/>
</dbReference>
<dbReference type="EMBL" id="CP104965">
    <property type="protein sequence ID" value="UXN71849.1"/>
    <property type="molecule type" value="Genomic_DNA"/>
</dbReference>
<dbReference type="InterPro" id="IPR051052">
    <property type="entry name" value="Diverse_substrate_MTase"/>
</dbReference>
<dbReference type="InterPro" id="IPR029063">
    <property type="entry name" value="SAM-dependent_MTases_sf"/>
</dbReference>
<sequence length="259" mass="29148">MNMRAGASFEEAEVVENYVFRPPYPHALFQRLVEIAPARTALLDIGCGPGKISRPLARHFETVTAVDPSRAMIALGRSMPDGNAPNIEWVEGFAEDFPIADRRFDLTVAAASIHWMDHQRLFSRLVAHGRPGHVVAVVAGDDAFEPPWRADWVNFLERWVLAVTGERFDPVGKPREWDRYAAHLDIKGEEYFVSAPFEQSVAAFIACQHSRDTFAPSKLGARLPDFDRELEQILRPHASGGRLTYCVRTKLVWGRIKAD</sequence>
<dbReference type="GO" id="GO:0032259">
    <property type="term" value="P:methylation"/>
    <property type="evidence" value="ECO:0007669"/>
    <property type="project" value="UniProtKB-KW"/>
</dbReference>
<keyword evidence="1 4" id="KW-0489">Methyltransferase</keyword>
<dbReference type="PANTHER" id="PTHR44942">
    <property type="entry name" value="METHYLTRANSF_11 DOMAIN-CONTAINING PROTEIN"/>
    <property type="match status" value="1"/>
</dbReference>
<evidence type="ECO:0000313" key="5">
    <source>
        <dbReference type="Proteomes" id="UP001061862"/>
    </source>
</evidence>
<evidence type="ECO:0000259" key="3">
    <source>
        <dbReference type="Pfam" id="PF13649"/>
    </source>
</evidence>
<protein>
    <submittedName>
        <fullName evidence="4">Class I SAM-dependent methyltransferase</fullName>
    </submittedName>
</protein>
<gene>
    <name evidence="4" type="ORF">N8A98_12010</name>
</gene>
<dbReference type="Gene3D" id="3.40.50.150">
    <property type="entry name" value="Vaccinia Virus protein VP39"/>
    <property type="match status" value="1"/>
</dbReference>
<keyword evidence="5" id="KW-1185">Reference proteome</keyword>
<keyword evidence="2" id="KW-0808">Transferase</keyword>
<organism evidence="4 5">
    <name type="scientific">Devosia neptuniae</name>
    <dbReference type="NCBI Taxonomy" id="191302"/>
    <lineage>
        <taxon>Bacteria</taxon>
        <taxon>Pseudomonadati</taxon>
        <taxon>Pseudomonadota</taxon>
        <taxon>Alphaproteobacteria</taxon>
        <taxon>Hyphomicrobiales</taxon>
        <taxon>Devosiaceae</taxon>
        <taxon>Devosia</taxon>
    </lineage>
</organism>
<proteinExistence type="predicted"/>
<dbReference type="SUPFAM" id="SSF53335">
    <property type="entry name" value="S-adenosyl-L-methionine-dependent methyltransferases"/>
    <property type="match status" value="1"/>
</dbReference>
<name>A0ABY6CI12_9HYPH</name>
<dbReference type="PANTHER" id="PTHR44942:SF4">
    <property type="entry name" value="METHYLTRANSFERASE TYPE 11 DOMAIN-CONTAINING PROTEIN"/>
    <property type="match status" value="1"/>
</dbReference>
<accession>A0ABY6CI12</accession>
<evidence type="ECO:0000256" key="2">
    <source>
        <dbReference type="ARBA" id="ARBA00022679"/>
    </source>
</evidence>
<dbReference type="CDD" id="cd02440">
    <property type="entry name" value="AdoMet_MTases"/>
    <property type="match status" value="1"/>
</dbReference>
<dbReference type="RefSeq" id="WP_262171592.1">
    <property type="nucleotide sequence ID" value="NZ_CP104965.1"/>
</dbReference>